<name>A0AAN9Z1Q1_9ORTH</name>
<evidence type="ECO:0000313" key="2">
    <source>
        <dbReference type="EMBL" id="KAK7792893.1"/>
    </source>
</evidence>
<accession>A0AAN9Z1Q1</accession>
<evidence type="ECO:0000256" key="1">
    <source>
        <dbReference type="SAM" id="MobiDB-lite"/>
    </source>
</evidence>
<evidence type="ECO:0000313" key="3">
    <source>
        <dbReference type="Proteomes" id="UP001378592"/>
    </source>
</evidence>
<sequence>MKPCRSSVARVLLQPRRSSVEAQAEAEAATRAAEAAARGSLVSDSPYRRLADDTALPSPRQGAATTGVRGALRWLDRRLLLAEGGEGARPQGPPSRLHASCCVALAAAGAASSACAFYFAARDAALGVGAGRGPPSCLGLPF</sequence>
<gene>
    <name evidence="2" type="ORF">R5R35_005060</name>
</gene>
<reference evidence="2 3" key="1">
    <citation type="submission" date="2024-03" db="EMBL/GenBank/DDBJ databases">
        <title>The genome assembly and annotation of the cricket Gryllus longicercus Weissman &amp; Gray.</title>
        <authorList>
            <person name="Szrajer S."/>
            <person name="Gray D."/>
            <person name="Ylla G."/>
        </authorList>
    </citation>
    <scope>NUCLEOTIDE SEQUENCE [LARGE SCALE GENOMIC DNA]</scope>
    <source>
        <strain evidence="2">DAG 2021-001</strain>
        <tissue evidence="2">Whole body minus gut</tissue>
    </source>
</reference>
<keyword evidence="3" id="KW-1185">Reference proteome</keyword>
<dbReference type="EMBL" id="JAZDUA010000415">
    <property type="protein sequence ID" value="KAK7792893.1"/>
    <property type="molecule type" value="Genomic_DNA"/>
</dbReference>
<feature type="region of interest" description="Disordered" evidence="1">
    <location>
        <begin position="48"/>
        <end position="68"/>
    </location>
</feature>
<comment type="caution">
    <text evidence="2">The sequence shown here is derived from an EMBL/GenBank/DDBJ whole genome shotgun (WGS) entry which is preliminary data.</text>
</comment>
<protein>
    <submittedName>
        <fullName evidence="2">Uncharacterized protein</fullName>
    </submittedName>
</protein>
<organism evidence="2 3">
    <name type="scientific">Gryllus longicercus</name>
    <dbReference type="NCBI Taxonomy" id="2509291"/>
    <lineage>
        <taxon>Eukaryota</taxon>
        <taxon>Metazoa</taxon>
        <taxon>Ecdysozoa</taxon>
        <taxon>Arthropoda</taxon>
        <taxon>Hexapoda</taxon>
        <taxon>Insecta</taxon>
        <taxon>Pterygota</taxon>
        <taxon>Neoptera</taxon>
        <taxon>Polyneoptera</taxon>
        <taxon>Orthoptera</taxon>
        <taxon>Ensifera</taxon>
        <taxon>Gryllidea</taxon>
        <taxon>Grylloidea</taxon>
        <taxon>Gryllidae</taxon>
        <taxon>Gryllinae</taxon>
        <taxon>Gryllus</taxon>
    </lineage>
</organism>
<proteinExistence type="predicted"/>
<dbReference type="AlphaFoldDB" id="A0AAN9Z1Q1"/>
<dbReference type="Proteomes" id="UP001378592">
    <property type="component" value="Unassembled WGS sequence"/>
</dbReference>